<keyword evidence="2" id="KW-0238">DNA-binding</keyword>
<dbReference type="Pfam" id="PF13377">
    <property type="entry name" value="Peripla_BP_3"/>
    <property type="match status" value="1"/>
</dbReference>
<evidence type="ECO:0000313" key="6">
    <source>
        <dbReference type="Proteomes" id="UP000002139"/>
    </source>
</evidence>
<dbReference type="SUPFAM" id="SSF47413">
    <property type="entry name" value="lambda repressor-like DNA-binding domains"/>
    <property type="match status" value="1"/>
</dbReference>
<dbReference type="SMART" id="SM00354">
    <property type="entry name" value="HTH_LACI"/>
    <property type="match status" value="1"/>
</dbReference>
<evidence type="ECO:0000256" key="2">
    <source>
        <dbReference type="ARBA" id="ARBA00023125"/>
    </source>
</evidence>
<dbReference type="InterPro" id="IPR000843">
    <property type="entry name" value="HTH_LacI"/>
</dbReference>
<dbReference type="PANTHER" id="PTHR30146:SF109">
    <property type="entry name" value="HTH-TYPE TRANSCRIPTIONAL REGULATOR GALS"/>
    <property type="match status" value="1"/>
</dbReference>
<dbReference type="EMBL" id="AM746676">
    <property type="protein sequence ID" value="CAN94315.1"/>
    <property type="molecule type" value="Genomic_DNA"/>
</dbReference>
<feature type="domain" description="HTH lacI-type" evidence="4">
    <location>
        <begin position="15"/>
        <end position="69"/>
    </location>
</feature>
<dbReference type="BioCyc" id="SCEL448385:SCE_RS21350-MONOMER"/>
<dbReference type="STRING" id="448385.sce4152"/>
<dbReference type="PROSITE" id="PS50932">
    <property type="entry name" value="HTH_LACI_2"/>
    <property type="match status" value="1"/>
</dbReference>
<name>A9EWF5_SORC5</name>
<dbReference type="Gene3D" id="1.10.260.40">
    <property type="entry name" value="lambda repressor-like DNA-binding domains"/>
    <property type="match status" value="1"/>
</dbReference>
<keyword evidence="3" id="KW-0804">Transcription</keyword>
<dbReference type="AlphaFoldDB" id="A9EWF5"/>
<evidence type="ECO:0000259" key="4">
    <source>
        <dbReference type="PROSITE" id="PS50932"/>
    </source>
</evidence>
<evidence type="ECO:0000313" key="5">
    <source>
        <dbReference type="EMBL" id="CAN94315.1"/>
    </source>
</evidence>
<protein>
    <submittedName>
        <fullName evidence="5">Transcriptional regulator lacI family</fullName>
    </submittedName>
</protein>
<keyword evidence="6" id="KW-1185">Reference proteome</keyword>
<dbReference type="KEGG" id="scl:sce4152"/>
<dbReference type="InterPro" id="IPR028082">
    <property type="entry name" value="Peripla_BP_I"/>
</dbReference>
<dbReference type="InterPro" id="IPR010982">
    <property type="entry name" value="Lambda_DNA-bd_dom_sf"/>
</dbReference>
<organism evidence="5 6">
    <name type="scientific">Sorangium cellulosum (strain So ce56)</name>
    <name type="common">Polyangium cellulosum (strain So ce56)</name>
    <dbReference type="NCBI Taxonomy" id="448385"/>
    <lineage>
        <taxon>Bacteria</taxon>
        <taxon>Pseudomonadati</taxon>
        <taxon>Myxococcota</taxon>
        <taxon>Polyangia</taxon>
        <taxon>Polyangiales</taxon>
        <taxon>Polyangiaceae</taxon>
        <taxon>Sorangium</taxon>
    </lineage>
</organism>
<reference evidence="5 6" key="1">
    <citation type="journal article" date="2007" name="Nat. Biotechnol.">
        <title>Complete genome sequence of the myxobacterium Sorangium cellulosum.</title>
        <authorList>
            <person name="Schneiker S."/>
            <person name="Perlova O."/>
            <person name="Kaiser O."/>
            <person name="Gerth K."/>
            <person name="Alici A."/>
            <person name="Altmeyer M.O."/>
            <person name="Bartels D."/>
            <person name="Bekel T."/>
            <person name="Beyer S."/>
            <person name="Bode E."/>
            <person name="Bode H.B."/>
            <person name="Bolten C.J."/>
            <person name="Choudhuri J.V."/>
            <person name="Doss S."/>
            <person name="Elnakady Y.A."/>
            <person name="Frank B."/>
            <person name="Gaigalat L."/>
            <person name="Goesmann A."/>
            <person name="Groeger C."/>
            <person name="Gross F."/>
            <person name="Jelsbak L."/>
            <person name="Jelsbak L."/>
            <person name="Kalinowski J."/>
            <person name="Kegler C."/>
            <person name="Knauber T."/>
            <person name="Konietzny S."/>
            <person name="Kopp M."/>
            <person name="Krause L."/>
            <person name="Krug D."/>
            <person name="Linke B."/>
            <person name="Mahmud T."/>
            <person name="Martinez-Arias R."/>
            <person name="McHardy A.C."/>
            <person name="Merai M."/>
            <person name="Meyer F."/>
            <person name="Mormann S."/>
            <person name="Munoz-Dorado J."/>
            <person name="Perez J."/>
            <person name="Pradella S."/>
            <person name="Rachid S."/>
            <person name="Raddatz G."/>
            <person name="Rosenau F."/>
            <person name="Rueckert C."/>
            <person name="Sasse F."/>
            <person name="Scharfe M."/>
            <person name="Schuster S.C."/>
            <person name="Suen G."/>
            <person name="Treuner-Lange A."/>
            <person name="Velicer G.J."/>
            <person name="Vorholter F.-J."/>
            <person name="Weissman K.J."/>
            <person name="Welch R.D."/>
            <person name="Wenzel S.C."/>
            <person name="Whitworth D.E."/>
            <person name="Wilhelm S."/>
            <person name="Wittmann C."/>
            <person name="Bloecker H."/>
            <person name="Puehler A."/>
            <person name="Mueller R."/>
        </authorList>
    </citation>
    <scope>NUCLEOTIDE SEQUENCE [LARGE SCALE GENOMIC DNA]</scope>
    <source>
        <strain evidence="6">So ce56</strain>
    </source>
</reference>
<gene>
    <name evidence="5" type="ordered locus">sce4152</name>
</gene>
<dbReference type="Gene3D" id="3.40.50.2300">
    <property type="match status" value="2"/>
</dbReference>
<evidence type="ECO:0000256" key="3">
    <source>
        <dbReference type="ARBA" id="ARBA00023163"/>
    </source>
</evidence>
<dbReference type="InterPro" id="IPR046335">
    <property type="entry name" value="LacI/GalR-like_sensor"/>
</dbReference>
<accession>A9EWF5</accession>
<dbReference type="SUPFAM" id="SSF53822">
    <property type="entry name" value="Periplasmic binding protein-like I"/>
    <property type="match status" value="1"/>
</dbReference>
<evidence type="ECO:0000256" key="1">
    <source>
        <dbReference type="ARBA" id="ARBA00023015"/>
    </source>
</evidence>
<dbReference type="GO" id="GO:0003700">
    <property type="term" value="F:DNA-binding transcription factor activity"/>
    <property type="evidence" value="ECO:0007669"/>
    <property type="project" value="TreeGrafter"/>
</dbReference>
<dbReference type="RefSeq" id="WP_012236785.1">
    <property type="nucleotide sequence ID" value="NC_010162.1"/>
</dbReference>
<dbReference type="Proteomes" id="UP000002139">
    <property type="component" value="Chromosome"/>
</dbReference>
<dbReference type="eggNOG" id="COG1609">
    <property type="taxonomic scope" value="Bacteria"/>
</dbReference>
<dbReference type="GO" id="GO:0000976">
    <property type="term" value="F:transcription cis-regulatory region binding"/>
    <property type="evidence" value="ECO:0007669"/>
    <property type="project" value="TreeGrafter"/>
</dbReference>
<dbReference type="CDD" id="cd01392">
    <property type="entry name" value="HTH_LacI"/>
    <property type="match status" value="1"/>
</dbReference>
<dbReference type="PROSITE" id="PS00356">
    <property type="entry name" value="HTH_LACI_1"/>
    <property type="match status" value="1"/>
</dbReference>
<dbReference type="PANTHER" id="PTHR30146">
    <property type="entry name" value="LACI-RELATED TRANSCRIPTIONAL REPRESSOR"/>
    <property type="match status" value="1"/>
</dbReference>
<dbReference type="CDD" id="cd06267">
    <property type="entry name" value="PBP1_LacI_sugar_binding-like"/>
    <property type="match status" value="1"/>
</dbReference>
<keyword evidence="1" id="KW-0805">Transcription regulation</keyword>
<sequence>MSPPFTIQPGPRPQIRIEEVAKRARVSPATVSRVVNGRGKYSAETRERVLAAIDELGYVPNTAARSLAQGKTGVLGLLLPNISTEFISSLVRAIAASAAEAGYDVLLSVRPEAPARRLVGRHNTDGVLIFGHYVHEADLQQLIHQKCPAVLMYQSSPADVPLPSVIIKNASGARAIVGHLIEAHARRRIAFLHGVSESEDSTTRAEGYREALAEHGIAVDPRLMRRGFDAREARAATLAWVREGADFDAIFAWCDHAAAGAMEALRAAGKRVPVEVSVVGFDDAPSARHLEPALTTVRAPTDGVGYRAVQALVDLIQTGKAERRIELPTELIVRRSCGCDL</sequence>
<proteinExistence type="predicted"/>
<dbReference type="Pfam" id="PF00356">
    <property type="entry name" value="LacI"/>
    <property type="match status" value="1"/>
</dbReference>
<dbReference type="HOGENOM" id="CLU_037628_6_1_7"/>